<keyword evidence="5" id="KW-1185">Reference proteome</keyword>
<protein>
    <submittedName>
        <fullName evidence="3">Uncharacterized protein</fullName>
    </submittedName>
</protein>
<organism evidence="3 4">
    <name type="scientific">Limimaricola soesokkakensis</name>
    <dbReference type="NCBI Taxonomy" id="1343159"/>
    <lineage>
        <taxon>Bacteria</taxon>
        <taxon>Pseudomonadati</taxon>
        <taxon>Pseudomonadota</taxon>
        <taxon>Alphaproteobacteria</taxon>
        <taxon>Rhodobacterales</taxon>
        <taxon>Paracoccaceae</taxon>
        <taxon>Limimaricola</taxon>
    </lineage>
</organism>
<evidence type="ECO:0000313" key="5">
    <source>
        <dbReference type="Proteomes" id="UP000240624"/>
    </source>
</evidence>
<dbReference type="AlphaFoldDB" id="A0A1X6ZE45"/>
<reference evidence="2 5" key="2">
    <citation type="submission" date="2018-03" db="EMBL/GenBank/DDBJ databases">
        <title>Genomic Encyclopedia of Archaeal and Bacterial Type Strains, Phase II (KMG-II): from individual species to whole genera.</title>
        <authorList>
            <person name="Goeker M."/>
        </authorList>
    </citation>
    <scope>NUCLEOTIDE SEQUENCE [LARGE SCALE GENOMIC DNA]</scope>
    <source>
        <strain evidence="2 5">DSM 29956</strain>
    </source>
</reference>
<sequence>MAESARPVRFLNICLGAALVIAALVVDGNWLQKGADILAGLVLIAASVTLGPIRHSYGSWSRLLV</sequence>
<evidence type="ECO:0000313" key="4">
    <source>
        <dbReference type="Proteomes" id="UP000193495"/>
    </source>
</evidence>
<dbReference type="EMBL" id="PYGB01000005">
    <property type="protein sequence ID" value="PSK86301.1"/>
    <property type="molecule type" value="Genomic_DNA"/>
</dbReference>
<keyword evidence="1" id="KW-1133">Transmembrane helix</keyword>
<dbReference type="Proteomes" id="UP000240624">
    <property type="component" value="Unassembled WGS sequence"/>
</dbReference>
<gene>
    <name evidence="2" type="ORF">CLV79_1058</name>
    <name evidence="3" type="ORF">LOS8367_02164</name>
</gene>
<keyword evidence="1" id="KW-0812">Transmembrane</keyword>
<evidence type="ECO:0000313" key="3">
    <source>
        <dbReference type="EMBL" id="SLN48358.1"/>
    </source>
</evidence>
<dbReference type="EMBL" id="FWFY01000005">
    <property type="protein sequence ID" value="SLN48358.1"/>
    <property type="molecule type" value="Genomic_DNA"/>
</dbReference>
<evidence type="ECO:0000313" key="2">
    <source>
        <dbReference type="EMBL" id="PSK86301.1"/>
    </source>
</evidence>
<dbReference type="Proteomes" id="UP000193495">
    <property type="component" value="Unassembled WGS sequence"/>
</dbReference>
<evidence type="ECO:0000256" key="1">
    <source>
        <dbReference type="SAM" id="Phobius"/>
    </source>
</evidence>
<keyword evidence="1" id="KW-0472">Membrane</keyword>
<reference evidence="3 4" key="1">
    <citation type="submission" date="2017-03" db="EMBL/GenBank/DDBJ databases">
        <authorList>
            <person name="Afonso C.L."/>
            <person name="Miller P.J."/>
            <person name="Scott M.A."/>
            <person name="Spackman E."/>
            <person name="Goraichik I."/>
            <person name="Dimitrov K.M."/>
            <person name="Suarez D.L."/>
            <person name="Swayne D.E."/>
        </authorList>
    </citation>
    <scope>NUCLEOTIDE SEQUENCE [LARGE SCALE GENOMIC DNA]</scope>
    <source>
        <strain evidence="3 4">CECT 8367</strain>
    </source>
</reference>
<proteinExistence type="predicted"/>
<feature type="transmembrane region" description="Helical" evidence="1">
    <location>
        <begin position="37"/>
        <end position="53"/>
    </location>
</feature>
<name>A0A1X6ZE45_9RHOB</name>
<feature type="transmembrane region" description="Helical" evidence="1">
    <location>
        <begin position="12"/>
        <end position="31"/>
    </location>
</feature>
<accession>A0A1X6ZE45</accession>